<comment type="caution">
    <text evidence="4">The sequence shown here is derived from an EMBL/GenBank/DDBJ whole genome shotgun (WGS) entry which is preliminary data.</text>
</comment>
<sequence length="501" mass="56501">MSAVDYQVGIIGAGFAGLVAALRLKKSGRDSFIIFERASEVGGTWRDNVYPGCACDVTSPLYSFADEPNPDWSRRYSTQPEILAYLKGVVARRGLDEHISYQADIVEARFLEQEGCWQLSDRQGRSWRVVLLLLALGPLNRPHMPHFPGLEDYKGRYFHSSQWETDFSLKGKRVAVIGTGASAIQIVPGIAPEVAQLVVLQRTPAWVGFRNDKPVSALGRWLNRHFPLWLRAKREAVYWLNETIGLGLVGNAYMNRLIRWLALRKLAKEVHDPLVRQQLTPQYTIGCKRILRSDDNYPTFNRPNVQLVTAPIARFTGQGIRTADGADYPLDAVIFATGFVAADITFYTRVLGLQGRSLTDEWKEKGAEAYLGTTVAGYPNMGFLLGPNTGLGHNSVVHIMESQMTYLMQYLQQLEQAAPGSYLEVRQEVQAAYNRRIQQQLQHTVWASGCKSWYLNKEGKNTTLYPRLTVHYRRESRRFDPAAYRLHQPVAQPQPPSSITA</sequence>
<dbReference type="SUPFAM" id="SSF51905">
    <property type="entry name" value="FAD/NAD(P)-binding domain"/>
    <property type="match status" value="1"/>
</dbReference>
<proteinExistence type="predicted"/>
<evidence type="ECO:0000256" key="2">
    <source>
        <dbReference type="ARBA" id="ARBA00022827"/>
    </source>
</evidence>
<dbReference type="InterPro" id="IPR036188">
    <property type="entry name" value="FAD/NAD-bd_sf"/>
</dbReference>
<evidence type="ECO:0000313" key="4">
    <source>
        <dbReference type="EMBL" id="EMR02457.1"/>
    </source>
</evidence>
<keyword evidence="3 4" id="KW-0560">Oxidoreductase</keyword>
<dbReference type="InterPro" id="IPR020946">
    <property type="entry name" value="Flavin_mOase-like"/>
</dbReference>
<dbReference type="GO" id="GO:0050661">
    <property type="term" value="F:NADP binding"/>
    <property type="evidence" value="ECO:0007669"/>
    <property type="project" value="InterPro"/>
</dbReference>
<dbReference type="Pfam" id="PF00743">
    <property type="entry name" value="FMO-like"/>
    <property type="match status" value="1"/>
</dbReference>
<dbReference type="EC" id="1.14.13.84" evidence="4"/>
<dbReference type="RefSeq" id="WP_009195779.1">
    <property type="nucleotide sequence ID" value="NZ_AODQ01000057.1"/>
</dbReference>
<dbReference type="EMBL" id="AODQ01000057">
    <property type="protein sequence ID" value="EMR02457.1"/>
    <property type="molecule type" value="Genomic_DNA"/>
</dbReference>
<dbReference type="Gene3D" id="3.50.50.60">
    <property type="entry name" value="FAD/NAD(P)-binding domain"/>
    <property type="match status" value="2"/>
</dbReference>
<dbReference type="OrthoDB" id="9778740at2"/>
<dbReference type="PATRIC" id="fig|1279009.4.peg.2418"/>
<evidence type="ECO:0000256" key="1">
    <source>
        <dbReference type="ARBA" id="ARBA00022630"/>
    </source>
</evidence>
<gene>
    <name evidence="4" type="primary">hapE</name>
    <name evidence="4" type="ORF">ADICEAN_02388</name>
</gene>
<dbReference type="Proteomes" id="UP000011910">
    <property type="component" value="Unassembled WGS sequence"/>
</dbReference>
<protein>
    <submittedName>
        <fullName evidence="4">4-hydroxyacetophenone monooxygenase</fullName>
        <ecNumber evidence="4">1.14.13.84</ecNumber>
    </submittedName>
</protein>
<evidence type="ECO:0000256" key="3">
    <source>
        <dbReference type="ARBA" id="ARBA00023002"/>
    </source>
</evidence>
<dbReference type="GO" id="GO:0004499">
    <property type="term" value="F:N,N-dimethylaniline monooxygenase activity"/>
    <property type="evidence" value="ECO:0007669"/>
    <property type="project" value="InterPro"/>
</dbReference>
<dbReference type="eggNOG" id="COG2072">
    <property type="taxonomic scope" value="Bacteria"/>
</dbReference>
<dbReference type="PRINTS" id="PR00419">
    <property type="entry name" value="ADXRDTASE"/>
</dbReference>
<evidence type="ECO:0000313" key="5">
    <source>
        <dbReference type="Proteomes" id="UP000011910"/>
    </source>
</evidence>
<keyword evidence="4" id="KW-0503">Monooxygenase</keyword>
<dbReference type="AlphaFoldDB" id="M7N582"/>
<reference evidence="4 5" key="1">
    <citation type="journal article" date="2013" name="Genome Announc.">
        <title>Draft Genome Sequence of Cesiribacter andamanensis Strain AMV16T, Isolated from a Soil Sample from a Mud Volcano in the Andaman Islands, India.</title>
        <authorList>
            <person name="Shivaji S."/>
            <person name="Ara S."/>
            <person name="Begum Z."/>
            <person name="Srinivas T.N."/>
            <person name="Singh A."/>
            <person name="Kumar Pinnaka A."/>
        </authorList>
    </citation>
    <scope>NUCLEOTIDE SEQUENCE [LARGE SCALE GENOMIC DNA]</scope>
    <source>
        <strain evidence="4 5">AMV16</strain>
    </source>
</reference>
<keyword evidence="2" id="KW-0274">FAD</keyword>
<accession>M7N582</accession>
<name>M7N582_9BACT</name>
<keyword evidence="1" id="KW-0285">Flavoprotein</keyword>
<dbReference type="GO" id="GO:0033767">
    <property type="term" value="F:4-hydroxyacetophenone monooxygenase activity"/>
    <property type="evidence" value="ECO:0007669"/>
    <property type="project" value="UniProtKB-EC"/>
</dbReference>
<dbReference type="PANTHER" id="PTHR42877">
    <property type="entry name" value="L-ORNITHINE N(5)-MONOOXYGENASE-RELATED"/>
    <property type="match status" value="1"/>
</dbReference>
<dbReference type="InterPro" id="IPR051209">
    <property type="entry name" value="FAD-bind_Monooxygenase_sf"/>
</dbReference>
<keyword evidence="5" id="KW-1185">Reference proteome</keyword>
<dbReference type="STRING" id="1279009.ADICEAN_02388"/>
<organism evidence="4 5">
    <name type="scientific">Cesiribacter andamanensis AMV16</name>
    <dbReference type="NCBI Taxonomy" id="1279009"/>
    <lineage>
        <taxon>Bacteria</taxon>
        <taxon>Pseudomonadati</taxon>
        <taxon>Bacteroidota</taxon>
        <taxon>Cytophagia</taxon>
        <taxon>Cytophagales</taxon>
        <taxon>Cesiribacteraceae</taxon>
        <taxon>Cesiribacter</taxon>
    </lineage>
</organism>
<dbReference type="PANTHER" id="PTHR42877:SF4">
    <property type="entry name" value="FAD_NAD(P)-BINDING DOMAIN-CONTAINING PROTEIN-RELATED"/>
    <property type="match status" value="1"/>
</dbReference>
<dbReference type="GO" id="GO:0050660">
    <property type="term" value="F:flavin adenine dinucleotide binding"/>
    <property type="evidence" value="ECO:0007669"/>
    <property type="project" value="InterPro"/>
</dbReference>